<evidence type="ECO:0000256" key="1">
    <source>
        <dbReference type="ARBA" id="ARBA00023015"/>
    </source>
</evidence>
<dbReference type="InterPro" id="IPR051011">
    <property type="entry name" value="Metal_resp_trans_reg"/>
</dbReference>
<name>A0A1I5GJH1_9ACTN</name>
<dbReference type="InParanoid" id="A0A1I5GJH1"/>
<protein>
    <submittedName>
        <fullName evidence="5">DNA-binding transcriptional regulator, ArsR family</fullName>
    </submittedName>
</protein>
<gene>
    <name evidence="5" type="ORF">SAMN04489713_105222</name>
</gene>
<dbReference type="Gene3D" id="1.10.10.10">
    <property type="entry name" value="Winged helix-like DNA-binding domain superfamily/Winged helix DNA-binding domain"/>
    <property type="match status" value="1"/>
</dbReference>
<dbReference type="GeneID" id="99652104"/>
<dbReference type="PRINTS" id="PR00778">
    <property type="entry name" value="HTHARSR"/>
</dbReference>
<feature type="domain" description="HTH arsR-type" evidence="4">
    <location>
        <begin position="31"/>
        <end position="126"/>
    </location>
</feature>
<evidence type="ECO:0000256" key="2">
    <source>
        <dbReference type="ARBA" id="ARBA00023125"/>
    </source>
</evidence>
<dbReference type="EMBL" id="FOVH01000005">
    <property type="protein sequence ID" value="SFO35731.1"/>
    <property type="molecule type" value="Genomic_DNA"/>
</dbReference>
<dbReference type="Proteomes" id="UP000183413">
    <property type="component" value="Unassembled WGS sequence"/>
</dbReference>
<proteinExistence type="predicted"/>
<dbReference type="SUPFAM" id="SSF46785">
    <property type="entry name" value="Winged helix' DNA-binding domain"/>
    <property type="match status" value="1"/>
</dbReference>
<dbReference type="CDD" id="cd00090">
    <property type="entry name" value="HTH_ARSR"/>
    <property type="match status" value="1"/>
</dbReference>
<keyword evidence="2 5" id="KW-0238">DNA-binding</keyword>
<dbReference type="InterPro" id="IPR001845">
    <property type="entry name" value="HTH_ArsR_DNA-bd_dom"/>
</dbReference>
<dbReference type="AlphaFoldDB" id="A0A1I5GJH1"/>
<keyword evidence="1" id="KW-0805">Transcription regulation</keyword>
<dbReference type="PANTHER" id="PTHR43132:SF2">
    <property type="entry name" value="ARSENICAL RESISTANCE OPERON REPRESSOR ARSR-RELATED"/>
    <property type="match status" value="1"/>
</dbReference>
<keyword evidence="6" id="KW-1185">Reference proteome</keyword>
<dbReference type="GO" id="GO:0003677">
    <property type="term" value="F:DNA binding"/>
    <property type="evidence" value="ECO:0007669"/>
    <property type="project" value="UniProtKB-KW"/>
</dbReference>
<evidence type="ECO:0000256" key="3">
    <source>
        <dbReference type="ARBA" id="ARBA00023163"/>
    </source>
</evidence>
<dbReference type="NCBIfam" id="NF033788">
    <property type="entry name" value="HTH_metalloreg"/>
    <property type="match status" value="1"/>
</dbReference>
<sequence>MPQTSTVPAAPDACMAACAASGTTAPDEQQEPVELSPAVHDFLKALASPTRQRIMLLFARGAELSVNQVSQLAGISQPRASEQLAELKKGGILTSRREGKVVLYRADKETVASALSNLQAYLQHCC</sequence>
<dbReference type="PANTHER" id="PTHR43132">
    <property type="entry name" value="ARSENICAL RESISTANCE OPERON REPRESSOR ARSR-RELATED"/>
    <property type="match status" value="1"/>
</dbReference>
<dbReference type="SMART" id="SM00418">
    <property type="entry name" value="HTH_ARSR"/>
    <property type="match status" value="1"/>
</dbReference>
<dbReference type="InterPro" id="IPR011991">
    <property type="entry name" value="ArsR-like_HTH"/>
</dbReference>
<dbReference type="eggNOG" id="COG0640">
    <property type="taxonomic scope" value="Bacteria"/>
</dbReference>
<dbReference type="GO" id="GO:0003700">
    <property type="term" value="F:DNA-binding transcription factor activity"/>
    <property type="evidence" value="ECO:0007669"/>
    <property type="project" value="InterPro"/>
</dbReference>
<evidence type="ECO:0000313" key="6">
    <source>
        <dbReference type="Proteomes" id="UP000183413"/>
    </source>
</evidence>
<evidence type="ECO:0000313" key="5">
    <source>
        <dbReference type="EMBL" id="SFO35731.1"/>
    </source>
</evidence>
<accession>A0A1I5GJH1</accession>
<keyword evidence="3" id="KW-0804">Transcription</keyword>
<evidence type="ECO:0000259" key="4">
    <source>
        <dbReference type="PROSITE" id="PS50987"/>
    </source>
</evidence>
<dbReference type="InterPro" id="IPR036388">
    <property type="entry name" value="WH-like_DNA-bd_sf"/>
</dbReference>
<dbReference type="RefSeq" id="WP_021598041.1">
    <property type="nucleotide sequence ID" value="NZ_CP083237.1"/>
</dbReference>
<dbReference type="Pfam" id="PF12840">
    <property type="entry name" value="HTH_20"/>
    <property type="match status" value="1"/>
</dbReference>
<organism evidence="5 6">
    <name type="scientific">Actinomadura madurae</name>
    <dbReference type="NCBI Taxonomy" id="1993"/>
    <lineage>
        <taxon>Bacteria</taxon>
        <taxon>Bacillati</taxon>
        <taxon>Actinomycetota</taxon>
        <taxon>Actinomycetes</taxon>
        <taxon>Streptosporangiales</taxon>
        <taxon>Thermomonosporaceae</taxon>
        <taxon>Actinomadura</taxon>
    </lineage>
</organism>
<reference evidence="5 6" key="1">
    <citation type="submission" date="2016-10" db="EMBL/GenBank/DDBJ databases">
        <authorList>
            <person name="de Groot N.N."/>
        </authorList>
    </citation>
    <scope>NUCLEOTIDE SEQUENCE [LARGE SCALE GENOMIC DNA]</scope>
    <source>
        <strain evidence="5 6">DSM 43067</strain>
    </source>
</reference>
<dbReference type="PROSITE" id="PS50987">
    <property type="entry name" value="HTH_ARSR_2"/>
    <property type="match status" value="1"/>
</dbReference>
<dbReference type="InterPro" id="IPR036390">
    <property type="entry name" value="WH_DNA-bd_sf"/>
</dbReference>